<evidence type="ECO:0000313" key="3">
    <source>
        <dbReference type="Proteomes" id="UP000008281"/>
    </source>
</evidence>
<dbReference type="InParanoid" id="E3NPF7"/>
<proteinExistence type="predicted"/>
<dbReference type="HOGENOM" id="CLU_3280028_0_0_1"/>
<keyword evidence="1" id="KW-0175">Coiled coil</keyword>
<accession>E3NPF7</accession>
<feature type="coiled-coil region" evidence="1">
    <location>
        <begin position="14"/>
        <end position="41"/>
    </location>
</feature>
<dbReference type="Proteomes" id="UP000008281">
    <property type="component" value="Unassembled WGS sequence"/>
</dbReference>
<evidence type="ECO:0000256" key="1">
    <source>
        <dbReference type="SAM" id="Coils"/>
    </source>
</evidence>
<gene>
    <name evidence="2" type="ORF">CRE_23224</name>
</gene>
<dbReference type="AlphaFoldDB" id="E3NPF7"/>
<evidence type="ECO:0000313" key="2">
    <source>
        <dbReference type="EMBL" id="EFP13164.1"/>
    </source>
</evidence>
<organism evidence="3">
    <name type="scientific">Caenorhabditis remanei</name>
    <name type="common">Caenorhabditis vulgaris</name>
    <dbReference type="NCBI Taxonomy" id="31234"/>
    <lineage>
        <taxon>Eukaryota</taxon>
        <taxon>Metazoa</taxon>
        <taxon>Ecdysozoa</taxon>
        <taxon>Nematoda</taxon>
        <taxon>Chromadorea</taxon>
        <taxon>Rhabditida</taxon>
        <taxon>Rhabditina</taxon>
        <taxon>Rhabditomorpha</taxon>
        <taxon>Rhabditoidea</taxon>
        <taxon>Rhabditidae</taxon>
        <taxon>Peloderinae</taxon>
        <taxon>Caenorhabditis</taxon>
    </lineage>
</organism>
<name>E3NPF7_CAERE</name>
<sequence>MIFESNEMTRQQDIGGYEKQIRELKDRLIAREEEIWELKNK</sequence>
<dbReference type="EMBL" id="DS269365">
    <property type="protein sequence ID" value="EFP13164.1"/>
    <property type="molecule type" value="Genomic_DNA"/>
</dbReference>
<reference evidence="2" key="1">
    <citation type="submission" date="2007-07" db="EMBL/GenBank/DDBJ databases">
        <title>PCAP assembly of the Caenorhabditis remanei genome.</title>
        <authorList>
            <consortium name="The Caenorhabditis remanei Sequencing Consortium"/>
            <person name="Wilson R.K."/>
        </authorList>
    </citation>
    <scope>NUCLEOTIDE SEQUENCE [LARGE SCALE GENOMIC DNA]</scope>
    <source>
        <strain evidence="2">PB4641</strain>
    </source>
</reference>
<protein>
    <submittedName>
        <fullName evidence="2">Uncharacterized protein</fullName>
    </submittedName>
</protein>
<keyword evidence="3" id="KW-1185">Reference proteome</keyword>